<feature type="domain" description="CBS" evidence="4">
    <location>
        <begin position="7"/>
        <end position="66"/>
    </location>
</feature>
<reference evidence="5" key="2">
    <citation type="submission" date="2021-04" db="EMBL/GenBank/DDBJ databases">
        <authorList>
            <person name="Gilroy R."/>
        </authorList>
    </citation>
    <scope>NUCLEOTIDE SEQUENCE</scope>
    <source>
        <strain evidence="5">ChiSjej1B19-8411</strain>
    </source>
</reference>
<dbReference type="PANTHER" id="PTHR43080">
    <property type="entry name" value="CBS DOMAIN-CONTAINING PROTEIN CBSX3, MITOCHONDRIAL"/>
    <property type="match status" value="1"/>
</dbReference>
<dbReference type="CDD" id="cd09834">
    <property type="entry name" value="CBS_pair_bac"/>
    <property type="match status" value="1"/>
</dbReference>
<dbReference type="EMBL" id="DXEX01000182">
    <property type="protein sequence ID" value="HIX59731.1"/>
    <property type="molecule type" value="Genomic_DNA"/>
</dbReference>
<dbReference type="Proteomes" id="UP000886817">
    <property type="component" value="Unassembled WGS sequence"/>
</dbReference>
<dbReference type="SUPFAM" id="SSF54631">
    <property type="entry name" value="CBS-domain pair"/>
    <property type="match status" value="1"/>
</dbReference>
<feature type="region of interest" description="Disordered" evidence="3">
    <location>
        <begin position="140"/>
        <end position="160"/>
    </location>
</feature>
<organism evidence="5 6">
    <name type="scientific">Candidatus Blautia gallistercoris</name>
    <dbReference type="NCBI Taxonomy" id="2838490"/>
    <lineage>
        <taxon>Bacteria</taxon>
        <taxon>Bacillati</taxon>
        <taxon>Bacillota</taxon>
        <taxon>Clostridia</taxon>
        <taxon>Lachnospirales</taxon>
        <taxon>Lachnospiraceae</taxon>
        <taxon>Blautia</taxon>
    </lineage>
</organism>
<dbReference type="PROSITE" id="PS51371">
    <property type="entry name" value="CBS"/>
    <property type="match status" value="2"/>
</dbReference>
<evidence type="ECO:0000313" key="5">
    <source>
        <dbReference type="EMBL" id="HIX59731.1"/>
    </source>
</evidence>
<reference evidence="5" key="1">
    <citation type="journal article" date="2021" name="PeerJ">
        <title>Extensive microbial diversity within the chicken gut microbiome revealed by metagenomics and culture.</title>
        <authorList>
            <person name="Gilroy R."/>
            <person name="Ravi A."/>
            <person name="Getino M."/>
            <person name="Pursley I."/>
            <person name="Horton D.L."/>
            <person name="Alikhan N.F."/>
            <person name="Baker D."/>
            <person name="Gharbi K."/>
            <person name="Hall N."/>
            <person name="Watson M."/>
            <person name="Adriaenssens E.M."/>
            <person name="Foster-Nyarko E."/>
            <person name="Jarju S."/>
            <person name="Secka A."/>
            <person name="Antonio M."/>
            <person name="Oren A."/>
            <person name="Chaudhuri R.R."/>
            <person name="La Ragione R."/>
            <person name="Hildebrand F."/>
            <person name="Pallen M.J."/>
        </authorList>
    </citation>
    <scope>NUCLEOTIDE SEQUENCE</scope>
    <source>
        <strain evidence="5">ChiSjej1B19-8411</strain>
    </source>
</reference>
<dbReference type="AlphaFoldDB" id="A0A9D1WIE8"/>
<name>A0A9D1WIE8_9FIRM</name>
<dbReference type="SMART" id="SM00116">
    <property type="entry name" value="CBS"/>
    <property type="match status" value="2"/>
</dbReference>
<comment type="caution">
    <text evidence="5">The sequence shown here is derived from an EMBL/GenBank/DDBJ whole genome shotgun (WGS) entry which is preliminary data.</text>
</comment>
<protein>
    <submittedName>
        <fullName evidence="5">CBS domain-containing protein</fullName>
    </submittedName>
</protein>
<dbReference type="InterPro" id="IPR051257">
    <property type="entry name" value="Diverse_CBS-Domain"/>
</dbReference>
<evidence type="ECO:0000256" key="2">
    <source>
        <dbReference type="PROSITE-ProRule" id="PRU00703"/>
    </source>
</evidence>
<evidence type="ECO:0000259" key="4">
    <source>
        <dbReference type="PROSITE" id="PS51371"/>
    </source>
</evidence>
<feature type="domain" description="CBS" evidence="4">
    <location>
        <begin position="70"/>
        <end position="134"/>
    </location>
</feature>
<sequence length="160" mass="18327">MNILFFLTPKEDVAYVFEDESLRQTMERMEHRKFSCVPIINKDGLYIGSISEGDLLWGIKHMGFPSLKDMEKIAITAIPRRAHYQPVRVDSNMEDLIEKATQQNYVPVVDDGNNFIGIITRKDIIQYCYSNLQKGYARQSHETGTEPDILPEHSSCPADS</sequence>
<evidence type="ECO:0000313" key="6">
    <source>
        <dbReference type="Proteomes" id="UP000886817"/>
    </source>
</evidence>
<evidence type="ECO:0000256" key="1">
    <source>
        <dbReference type="ARBA" id="ARBA00023122"/>
    </source>
</evidence>
<evidence type="ECO:0000256" key="3">
    <source>
        <dbReference type="SAM" id="MobiDB-lite"/>
    </source>
</evidence>
<dbReference type="Pfam" id="PF00571">
    <property type="entry name" value="CBS"/>
    <property type="match status" value="2"/>
</dbReference>
<keyword evidence="1 2" id="KW-0129">CBS domain</keyword>
<dbReference type="Gene3D" id="3.10.580.10">
    <property type="entry name" value="CBS-domain"/>
    <property type="match status" value="1"/>
</dbReference>
<dbReference type="InterPro" id="IPR000644">
    <property type="entry name" value="CBS_dom"/>
</dbReference>
<proteinExistence type="predicted"/>
<dbReference type="InterPro" id="IPR046342">
    <property type="entry name" value="CBS_dom_sf"/>
</dbReference>
<accession>A0A9D1WIE8</accession>
<dbReference type="PANTHER" id="PTHR43080:SF2">
    <property type="entry name" value="CBS DOMAIN-CONTAINING PROTEIN"/>
    <property type="match status" value="1"/>
</dbReference>
<gene>
    <name evidence="5" type="ORF">IAA45_08460</name>
</gene>